<name>A0AA88Y497_PINIB</name>
<evidence type="ECO:0000256" key="2">
    <source>
        <dbReference type="ARBA" id="ARBA00022771"/>
    </source>
</evidence>
<gene>
    <name evidence="8" type="ORF">FSP39_009000</name>
</gene>
<evidence type="ECO:0000256" key="5">
    <source>
        <dbReference type="PROSITE-ProRule" id="PRU00309"/>
    </source>
</evidence>
<dbReference type="PANTHER" id="PTHR23080">
    <property type="entry name" value="THAP DOMAIN PROTEIN"/>
    <property type="match status" value="1"/>
</dbReference>
<evidence type="ECO:0000256" key="4">
    <source>
        <dbReference type="ARBA" id="ARBA00023125"/>
    </source>
</evidence>
<dbReference type="Gene3D" id="6.20.210.20">
    <property type="entry name" value="THAP domain"/>
    <property type="match status" value="1"/>
</dbReference>
<proteinExistence type="predicted"/>
<evidence type="ECO:0000259" key="7">
    <source>
        <dbReference type="PROSITE" id="PS50950"/>
    </source>
</evidence>
<evidence type="ECO:0000313" key="8">
    <source>
        <dbReference type="EMBL" id="KAK3097361.1"/>
    </source>
</evidence>
<feature type="domain" description="THAP-type" evidence="7">
    <location>
        <begin position="1"/>
        <end position="83"/>
    </location>
</feature>
<evidence type="ECO:0000256" key="6">
    <source>
        <dbReference type="SAM" id="MobiDB-lite"/>
    </source>
</evidence>
<keyword evidence="4 5" id="KW-0238">DNA-binding</keyword>
<dbReference type="EMBL" id="VSWD01000007">
    <property type="protein sequence ID" value="KAK3097361.1"/>
    <property type="molecule type" value="Genomic_DNA"/>
</dbReference>
<dbReference type="Proteomes" id="UP001186944">
    <property type="component" value="Unassembled WGS sequence"/>
</dbReference>
<evidence type="ECO:0000313" key="9">
    <source>
        <dbReference type="Proteomes" id="UP001186944"/>
    </source>
</evidence>
<dbReference type="Pfam" id="PF05485">
    <property type="entry name" value="THAP"/>
    <property type="match status" value="1"/>
</dbReference>
<feature type="compositionally biased region" description="Polar residues" evidence="6">
    <location>
        <begin position="95"/>
        <end position="128"/>
    </location>
</feature>
<keyword evidence="9" id="KW-1185">Reference proteome</keyword>
<accession>A0AA88Y497</accession>
<dbReference type="AlphaFoldDB" id="A0AA88Y497"/>
<evidence type="ECO:0000256" key="1">
    <source>
        <dbReference type="ARBA" id="ARBA00022723"/>
    </source>
</evidence>
<dbReference type="SUPFAM" id="SSF57716">
    <property type="entry name" value="Glucocorticoid receptor-like (DNA-binding domain)"/>
    <property type="match status" value="1"/>
</dbReference>
<dbReference type="SMART" id="SM00980">
    <property type="entry name" value="THAP"/>
    <property type="match status" value="1"/>
</dbReference>
<keyword evidence="2 5" id="KW-0863">Zinc-finger</keyword>
<dbReference type="InterPro" id="IPR027805">
    <property type="entry name" value="Transposase_HTH_dom"/>
</dbReference>
<dbReference type="GO" id="GO:0008270">
    <property type="term" value="F:zinc ion binding"/>
    <property type="evidence" value="ECO:0007669"/>
    <property type="project" value="UniProtKB-KW"/>
</dbReference>
<keyword evidence="1" id="KW-0479">Metal-binding</keyword>
<organism evidence="8 9">
    <name type="scientific">Pinctada imbricata</name>
    <name type="common">Atlantic pearl-oyster</name>
    <name type="synonym">Pinctada martensii</name>
    <dbReference type="NCBI Taxonomy" id="66713"/>
    <lineage>
        <taxon>Eukaryota</taxon>
        <taxon>Metazoa</taxon>
        <taxon>Spiralia</taxon>
        <taxon>Lophotrochozoa</taxon>
        <taxon>Mollusca</taxon>
        <taxon>Bivalvia</taxon>
        <taxon>Autobranchia</taxon>
        <taxon>Pteriomorphia</taxon>
        <taxon>Pterioida</taxon>
        <taxon>Pterioidea</taxon>
        <taxon>Pteriidae</taxon>
        <taxon>Pinctada</taxon>
    </lineage>
</organism>
<dbReference type="Pfam" id="PF13613">
    <property type="entry name" value="HTH_Tnp_4"/>
    <property type="match status" value="1"/>
</dbReference>
<feature type="region of interest" description="Disordered" evidence="6">
    <location>
        <begin position="260"/>
        <end position="281"/>
    </location>
</feature>
<dbReference type="InterPro" id="IPR038441">
    <property type="entry name" value="THAP_Znf_sf"/>
</dbReference>
<reference evidence="8" key="1">
    <citation type="submission" date="2019-08" db="EMBL/GenBank/DDBJ databases">
        <title>The improved chromosome-level genome for the pearl oyster Pinctada fucata martensii using PacBio sequencing and Hi-C.</title>
        <authorList>
            <person name="Zheng Z."/>
        </authorList>
    </citation>
    <scope>NUCLEOTIDE SEQUENCE</scope>
    <source>
        <strain evidence="8">ZZ-2019</strain>
        <tissue evidence="8">Adductor muscle</tissue>
    </source>
</reference>
<dbReference type="PROSITE" id="PS50950">
    <property type="entry name" value="ZF_THAP"/>
    <property type="match status" value="1"/>
</dbReference>
<comment type="caution">
    <text evidence="8">The sequence shown here is derived from an EMBL/GenBank/DDBJ whole genome shotgun (WGS) entry which is preliminary data.</text>
</comment>
<feature type="compositionally biased region" description="Basic and acidic residues" evidence="6">
    <location>
        <begin position="269"/>
        <end position="278"/>
    </location>
</feature>
<dbReference type="GO" id="GO:0003677">
    <property type="term" value="F:DNA binding"/>
    <property type="evidence" value="ECO:0007669"/>
    <property type="project" value="UniProtKB-UniRule"/>
</dbReference>
<dbReference type="InterPro" id="IPR006612">
    <property type="entry name" value="THAP_Znf"/>
</dbReference>
<keyword evidence="3" id="KW-0862">Zinc</keyword>
<sequence>MPSRYFCAAERCYSDTLKKGKYGYMEDVRFFPFPTKKKNHRARKKWLDLLRRKDYEPSRKHRVCSLHFVDDEPTTENPYPTLFAYNDFKSDKNSRQSTRCQQQRITDSQSTGGAITDSDTNTDFSSVEQSEDAVELSGMDVACEVEVGSQNYEDHKNYGDHFYPHPQPSDHNYSFCEKGKEKSHIDHDCQTDITMEDMDNLFEAKSKLQNPDSLLRELFVNKVTRDDRTVKQYTGAPSKPMLNGLFDILNSSSPNIKYWSGQGSTSTEEYQRNPDMKKSGPQRKLSRYEEFILTLVCLRLAMFTFFLADIFGVSESRVSQTVITWVSI</sequence>
<feature type="region of interest" description="Disordered" evidence="6">
    <location>
        <begin position="92"/>
        <end position="131"/>
    </location>
</feature>
<evidence type="ECO:0000256" key="3">
    <source>
        <dbReference type="ARBA" id="ARBA00022833"/>
    </source>
</evidence>
<protein>
    <recommendedName>
        <fullName evidence="7">THAP-type domain-containing protein</fullName>
    </recommendedName>
</protein>
<dbReference type="PANTHER" id="PTHR23080:SF139">
    <property type="entry name" value="DDE TNP4 DOMAIN-CONTAINING PROTEIN"/>
    <property type="match status" value="1"/>
</dbReference>